<dbReference type="AlphaFoldDB" id="A0A450TZH7"/>
<organism evidence="2">
    <name type="scientific">Candidatus Kentrum sp. FM</name>
    <dbReference type="NCBI Taxonomy" id="2126340"/>
    <lineage>
        <taxon>Bacteria</taxon>
        <taxon>Pseudomonadati</taxon>
        <taxon>Pseudomonadota</taxon>
        <taxon>Gammaproteobacteria</taxon>
        <taxon>Candidatus Kentrum</taxon>
    </lineage>
</organism>
<gene>
    <name evidence="1" type="ORF">BECKFM1743A_GA0114220_102728</name>
    <name evidence="3" type="ORF">BECKFM1743B_GA0114221_102608</name>
    <name evidence="2" type="ORF">BECKFM1743C_GA0114222_108391</name>
</gene>
<name>A0A450TZH7_9GAMM</name>
<evidence type="ECO:0000313" key="2">
    <source>
        <dbReference type="EMBL" id="VFJ75375.1"/>
    </source>
</evidence>
<reference evidence="2" key="1">
    <citation type="submission" date="2019-02" db="EMBL/GenBank/DDBJ databases">
        <authorList>
            <person name="Gruber-Vodicka R. H."/>
            <person name="Seah K. B. B."/>
        </authorList>
    </citation>
    <scope>NUCLEOTIDE SEQUENCE</scope>
    <source>
        <strain evidence="1">BECK_BZ163</strain>
        <strain evidence="3">BECK_BZ164</strain>
        <strain evidence="2">BECK_BZ165</strain>
    </source>
</reference>
<dbReference type="EMBL" id="CAADFA010000839">
    <property type="protein sequence ID" value="VFJ75375.1"/>
    <property type="molecule type" value="Genomic_DNA"/>
</dbReference>
<accession>A0A450TZH7</accession>
<dbReference type="SUPFAM" id="SSF53383">
    <property type="entry name" value="PLP-dependent transferases"/>
    <property type="match status" value="1"/>
</dbReference>
<dbReference type="EMBL" id="CAADFL010000260">
    <property type="protein sequence ID" value="VFK12907.1"/>
    <property type="molecule type" value="Genomic_DNA"/>
</dbReference>
<proteinExistence type="predicted"/>
<evidence type="ECO:0000313" key="3">
    <source>
        <dbReference type="EMBL" id="VFK12907.1"/>
    </source>
</evidence>
<sequence length="87" mass="9721">MIPFNKPHLGGKELWNIAQAHVQGQMAGDGSFTKQCQAWLEERTGTHKALLSHTLATTDLEMAAILADLQPSDEVIMPSYTFSKFYR</sequence>
<dbReference type="EMBL" id="CAADEZ010000272">
    <property type="protein sequence ID" value="VFJ60803.1"/>
    <property type="molecule type" value="Genomic_DNA"/>
</dbReference>
<dbReference type="InterPro" id="IPR015424">
    <property type="entry name" value="PyrdxlP-dep_Trfase"/>
</dbReference>
<evidence type="ECO:0000313" key="1">
    <source>
        <dbReference type="EMBL" id="VFJ60803.1"/>
    </source>
</evidence>
<dbReference type="Gene3D" id="3.40.640.10">
    <property type="entry name" value="Type I PLP-dependent aspartate aminotransferase-like (Major domain)"/>
    <property type="match status" value="1"/>
</dbReference>
<protein>
    <submittedName>
        <fullName evidence="2">dTDP-4-amino-4,6-dideoxygalactose transaminase</fullName>
    </submittedName>
</protein>
<dbReference type="InterPro" id="IPR015421">
    <property type="entry name" value="PyrdxlP-dep_Trfase_major"/>
</dbReference>